<evidence type="ECO:0000313" key="1">
    <source>
        <dbReference type="EMBL" id="PNS15916.1"/>
    </source>
</evidence>
<keyword evidence="2" id="KW-1185">Reference proteome</keyword>
<dbReference type="Proteomes" id="UP000243797">
    <property type="component" value="Unassembled WGS sequence"/>
</dbReference>
<sequence length="104" mass="11925">MAIQVLELLAQARHIELQVIDTLSELRTELMRLEMLYVPAYLGNSAINDFGFGDIATTIITTLRMFKQAFLDEPQKYDGLNFLDIRNQTSRAFCPDSIRELDLV</sequence>
<proteinExistence type="predicted"/>
<protein>
    <submittedName>
        <fullName evidence="1">Uncharacterized protein</fullName>
    </submittedName>
</protein>
<dbReference type="InParanoid" id="A0A2K1QL76"/>
<evidence type="ECO:0000313" key="2">
    <source>
        <dbReference type="Proteomes" id="UP000243797"/>
    </source>
</evidence>
<dbReference type="EMBL" id="NKHZ01000060">
    <property type="protein sequence ID" value="PNS15916.1"/>
    <property type="molecule type" value="Genomic_DNA"/>
</dbReference>
<dbReference type="AlphaFoldDB" id="A0A2K1QL76"/>
<gene>
    <name evidence="1" type="ORF">CAC42_4317</name>
</gene>
<reference evidence="1 2" key="1">
    <citation type="submission" date="2017-06" db="EMBL/GenBank/DDBJ databases">
        <title>Draft genome sequence of a variant of Elsinoe murrayae.</title>
        <authorList>
            <person name="Cheng Q."/>
        </authorList>
    </citation>
    <scope>NUCLEOTIDE SEQUENCE [LARGE SCALE GENOMIC DNA]</scope>
    <source>
        <strain evidence="1 2">CQ-2017a</strain>
    </source>
</reference>
<accession>A0A2K1QL76</accession>
<organism evidence="1 2">
    <name type="scientific">Sphaceloma murrayae</name>
    <dbReference type="NCBI Taxonomy" id="2082308"/>
    <lineage>
        <taxon>Eukaryota</taxon>
        <taxon>Fungi</taxon>
        <taxon>Dikarya</taxon>
        <taxon>Ascomycota</taxon>
        <taxon>Pezizomycotina</taxon>
        <taxon>Dothideomycetes</taxon>
        <taxon>Dothideomycetidae</taxon>
        <taxon>Myriangiales</taxon>
        <taxon>Elsinoaceae</taxon>
        <taxon>Sphaceloma</taxon>
    </lineage>
</organism>
<name>A0A2K1QL76_9PEZI</name>
<comment type="caution">
    <text evidence="1">The sequence shown here is derived from an EMBL/GenBank/DDBJ whole genome shotgun (WGS) entry which is preliminary data.</text>
</comment>